<dbReference type="Proteomes" id="UP000290365">
    <property type="component" value="Chromosome"/>
</dbReference>
<dbReference type="InterPro" id="IPR036291">
    <property type="entry name" value="NAD(P)-bd_dom_sf"/>
</dbReference>
<dbReference type="AlphaFoldDB" id="A0A4P6JLT5"/>
<dbReference type="Gene3D" id="3.40.50.720">
    <property type="entry name" value="NAD(P)-binding Rossmann-like Domain"/>
    <property type="match status" value="1"/>
</dbReference>
<keyword evidence="4" id="KW-1185">Reference proteome</keyword>
<evidence type="ECO:0000256" key="1">
    <source>
        <dbReference type="SAM" id="MobiDB-lite"/>
    </source>
</evidence>
<evidence type="ECO:0000259" key="2">
    <source>
        <dbReference type="Pfam" id="PF01370"/>
    </source>
</evidence>
<dbReference type="PANTHER" id="PTHR43245">
    <property type="entry name" value="BIFUNCTIONAL POLYMYXIN RESISTANCE PROTEIN ARNA"/>
    <property type="match status" value="1"/>
</dbReference>
<dbReference type="KEGG" id="kbs:EPA93_09320"/>
<feature type="domain" description="NAD-dependent epimerase/dehydratase" evidence="2">
    <location>
        <begin position="4"/>
        <end position="229"/>
    </location>
</feature>
<evidence type="ECO:0000313" key="3">
    <source>
        <dbReference type="EMBL" id="QBD76199.1"/>
    </source>
</evidence>
<dbReference type="RefSeq" id="WP_129886794.1">
    <property type="nucleotide sequence ID" value="NZ_CP035758.1"/>
</dbReference>
<dbReference type="EMBL" id="CP035758">
    <property type="protein sequence ID" value="QBD76199.1"/>
    <property type="molecule type" value="Genomic_DNA"/>
</dbReference>
<dbReference type="PANTHER" id="PTHR43245:SF13">
    <property type="entry name" value="UDP-D-APIOSE_UDP-D-XYLOSE SYNTHASE 2"/>
    <property type="match status" value="1"/>
</dbReference>
<proteinExistence type="predicted"/>
<reference evidence="3 4" key="1">
    <citation type="submission" date="2019-01" db="EMBL/GenBank/DDBJ databases">
        <title>Ktedonosporobacter rubrisoli SCAWS-G2.</title>
        <authorList>
            <person name="Huang Y."/>
            <person name="Yan B."/>
        </authorList>
    </citation>
    <scope>NUCLEOTIDE SEQUENCE [LARGE SCALE GENOMIC DNA]</scope>
    <source>
        <strain evidence="3 4">SCAWS-G2</strain>
    </source>
</reference>
<evidence type="ECO:0000313" key="4">
    <source>
        <dbReference type="Proteomes" id="UP000290365"/>
    </source>
</evidence>
<dbReference type="OrthoDB" id="9809586at2"/>
<dbReference type="InterPro" id="IPR001509">
    <property type="entry name" value="Epimerase_deHydtase"/>
</dbReference>
<organism evidence="3 4">
    <name type="scientific">Ktedonosporobacter rubrisoli</name>
    <dbReference type="NCBI Taxonomy" id="2509675"/>
    <lineage>
        <taxon>Bacteria</taxon>
        <taxon>Bacillati</taxon>
        <taxon>Chloroflexota</taxon>
        <taxon>Ktedonobacteria</taxon>
        <taxon>Ktedonobacterales</taxon>
        <taxon>Ktedonosporobacteraceae</taxon>
        <taxon>Ktedonosporobacter</taxon>
    </lineage>
</organism>
<dbReference type="Pfam" id="PF01370">
    <property type="entry name" value="Epimerase"/>
    <property type="match status" value="1"/>
</dbReference>
<protein>
    <submittedName>
        <fullName evidence="3">SDR family oxidoreductase</fullName>
    </submittedName>
</protein>
<name>A0A4P6JLT5_KTERU</name>
<dbReference type="SUPFAM" id="SSF51735">
    <property type="entry name" value="NAD(P)-binding Rossmann-fold domains"/>
    <property type="match status" value="1"/>
</dbReference>
<sequence length="346" mass="38136">MKLLILGGTVFLGRYLVEAALGQGHEVTIFHRGVHETPFSTTKVEHVQGDRNEGLTALAGRRFDAVIDTNGYVPRHVKAVAQTLAENIKRYVFISSISVYADFSTAGLKESSPLGQISPEQAREAEQLRPPTTGTIALTYGEMYGPLKALCEQTAEELMPGRVLAIRPGLIVGPHDYSDRFNYWVQRVARGGEVLAPGRPDRPIQLIDVRDLAEWTIRMIEAGHAGVYNATGLDAPLTMQQFLETCKSVSGATATFTWVDEAFLLEKGVVPWSQLPLWLPESDESLRGFLDADIQKALAAGLTFRPLAQTVGATLAWEQQRSPDEQRKAGMSIAQESELLQAWHQR</sequence>
<gene>
    <name evidence="3" type="ORF">EPA93_09320</name>
</gene>
<dbReference type="InterPro" id="IPR050177">
    <property type="entry name" value="Lipid_A_modif_metabolic_enz"/>
</dbReference>
<accession>A0A4P6JLT5</accession>
<feature type="region of interest" description="Disordered" evidence="1">
    <location>
        <begin position="112"/>
        <end position="131"/>
    </location>
</feature>
<dbReference type="CDD" id="cd05265">
    <property type="entry name" value="SDR_a1"/>
    <property type="match status" value="1"/>
</dbReference>